<name>A0A2H1WKK8_SPOFR</name>
<sequence length="232" mass="25416">MSVSGAILMSGKTPCYNCNIFEKQKNAPVLAILCPTPESNPINEADTNKHAVRGRCAARVCDVSIVGKPSIARIFPYKKDSLAESVSTSAKLCVPKNMISGSQRHPQQQSCVLWICAIDGFPTDTLHTGAAHHPRTATLQRRSTSSSHHYILCGRAMLRHEWAGSTEVIPRPSRKPTQQRVKFPRKRRILRPGEVIVTGGLSAQLDPPLLPMCAIIHGYLYLLKQTASKSVA</sequence>
<evidence type="ECO:0000313" key="1">
    <source>
        <dbReference type="EMBL" id="SOQ53613.1"/>
    </source>
</evidence>
<dbReference type="EMBL" id="ODYU01009294">
    <property type="protein sequence ID" value="SOQ53613.1"/>
    <property type="molecule type" value="Genomic_DNA"/>
</dbReference>
<accession>A0A2H1WKK8</accession>
<reference evidence="1" key="1">
    <citation type="submission" date="2016-07" db="EMBL/GenBank/DDBJ databases">
        <authorList>
            <person name="Bretaudeau A."/>
        </authorList>
    </citation>
    <scope>NUCLEOTIDE SEQUENCE</scope>
    <source>
        <strain evidence="1">Rice</strain>
        <tissue evidence="1">Whole body</tissue>
    </source>
</reference>
<gene>
    <name evidence="1" type="ORF">SFRICE_018865</name>
</gene>
<protein>
    <submittedName>
        <fullName evidence="1">SFRICE_018865</fullName>
    </submittedName>
</protein>
<proteinExistence type="predicted"/>
<organism evidence="1">
    <name type="scientific">Spodoptera frugiperda</name>
    <name type="common">Fall armyworm</name>
    <dbReference type="NCBI Taxonomy" id="7108"/>
    <lineage>
        <taxon>Eukaryota</taxon>
        <taxon>Metazoa</taxon>
        <taxon>Ecdysozoa</taxon>
        <taxon>Arthropoda</taxon>
        <taxon>Hexapoda</taxon>
        <taxon>Insecta</taxon>
        <taxon>Pterygota</taxon>
        <taxon>Neoptera</taxon>
        <taxon>Endopterygota</taxon>
        <taxon>Lepidoptera</taxon>
        <taxon>Glossata</taxon>
        <taxon>Ditrysia</taxon>
        <taxon>Noctuoidea</taxon>
        <taxon>Noctuidae</taxon>
        <taxon>Amphipyrinae</taxon>
        <taxon>Spodoptera</taxon>
    </lineage>
</organism>
<dbReference type="AlphaFoldDB" id="A0A2H1WKK8"/>